<feature type="transmembrane region" description="Helical" evidence="6">
    <location>
        <begin position="300"/>
        <end position="322"/>
    </location>
</feature>
<keyword evidence="3 6" id="KW-0812">Transmembrane</keyword>
<proteinExistence type="predicted"/>
<gene>
    <name evidence="7" type="ORF">DCC35_03455</name>
</gene>
<name>A0A4D7JML6_9BACT</name>
<evidence type="ECO:0000256" key="4">
    <source>
        <dbReference type="ARBA" id="ARBA00022989"/>
    </source>
</evidence>
<evidence type="ECO:0000256" key="2">
    <source>
        <dbReference type="ARBA" id="ARBA00022475"/>
    </source>
</evidence>
<feature type="transmembrane region" description="Helical" evidence="6">
    <location>
        <begin position="328"/>
        <end position="346"/>
    </location>
</feature>
<feature type="transmembrane region" description="Helical" evidence="6">
    <location>
        <begin position="179"/>
        <end position="199"/>
    </location>
</feature>
<dbReference type="KEGG" id="fpf:DCC35_03455"/>
<evidence type="ECO:0000313" key="7">
    <source>
        <dbReference type="EMBL" id="QCK13882.1"/>
    </source>
</evidence>
<reference evidence="7 8" key="1">
    <citation type="submission" date="2018-04" db="EMBL/GenBank/DDBJ databases">
        <title>Complete genome uncultured novel isolate.</title>
        <authorList>
            <person name="Merlino G."/>
        </authorList>
    </citation>
    <scope>NUCLEOTIDE SEQUENCE [LARGE SCALE GENOMIC DNA]</scope>
    <source>
        <strain evidence="8">R1DC9</strain>
    </source>
</reference>
<accession>A0A4D7JML6</accession>
<feature type="transmembrane region" description="Helical" evidence="6">
    <location>
        <begin position="391"/>
        <end position="412"/>
    </location>
</feature>
<sequence length="443" mass="50652">MSPSDKKYWIKSGSYTLMQRVAMTLFGLASFLLLIRLLPKYDYGIWVLFVSITSIFEVIRNGFIRNPLVKHITSHEEEDHSMIYSASWILNLLYSILIAILILVFRYSLESVWNAAGLSEVLIIYVITNFLLIPFSQFEYINQSNFDFRGTFWIYFTKQGFFFLYVLYCWFYFPEVTLLNLAMAQAVGVFVAVCIGFIFTKPFIKNRVRFSFKWFGDLFHFGKYTLGTNISTMLFKNTDKWMLGSMMSPAMVALYEPAVKISSLVEIPTMSIATVLFPQASKRIREQGEKAVAPLYEKSVGLILALIIPLVIFVLIFPHFVIKILAGAEYVETAFVVQVTIFYALVEPFARQFGIVMDATGKPKIGFYFIVFTAVLNVVFNYIFISNYGLVGAAYGTLSSLLVGLIINQIYLSRNLSVSFARVIKECLLFYKKGLSLSVKYVK</sequence>
<feature type="transmembrane region" description="Helical" evidence="6">
    <location>
        <begin position="111"/>
        <end position="132"/>
    </location>
</feature>
<evidence type="ECO:0000256" key="3">
    <source>
        <dbReference type="ARBA" id="ARBA00022692"/>
    </source>
</evidence>
<evidence type="ECO:0000256" key="6">
    <source>
        <dbReference type="SAM" id="Phobius"/>
    </source>
</evidence>
<dbReference type="PANTHER" id="PTHR30250">
    <property type="entry name" value="PST FAMILY PREDICTED COLANIC ACID TRANSPORTER"/>
    <property type="match status" value="1"/>
</dbReference>
<feature type="transmembrane region" description="Helical" evidence="6">
    <location>
        <begin position="44"/>
        <end position="63"/>
    </location>
</feature>
<comment type="subcellular location">
    <subcellularLocation>
        <location evidence="1">Cell membrane</location>
        <topology evidence="1">Multi-pass membrane protein</topology>
    </subcellularLocation>
</comment>
<dbReference type="AlphaFoldDB" id="A0A4D7JML6"/>
<dbReference type="EMBL" id="CP028923">
    <property type="protein sequence ID" value="QCK13882.1"/>
    <property type="molecule type" value="Genomic_DNA"/>
</dbReference>
<dbReference type="OrthoDB" id="650636at2"/>
<dbReference type="GO" id="GO:0005886">
    <property type="term" value="C:plasma membrane"/>
    <property type="evidence" value="ECO:0007669"/>
    <property type="project" value="UniProtKB-SubCell"/>
</dbReference>
<protein>
    <submittedName>
        <fullName evidence="7">Uncharacterized protein</fullName>
    </submittedName>
</protein>
<dbReference type="InterPro" id="IPR050833">
    <property type="entry name" value="Poly_Biosynth_Transport"/>
</dbReference>
<organism evidence="7 8">
    <name type="scientific">Mangrovivirga cuniculi</name>
    <dbReference type="NCBI Taxonomy" id="2715131"/>
    <lineage>
        <taxon>Bacteria</taxon>
        <taxon>Pseudomonadati</taxon>
        <taxon>Bacteroidota</taxon>
        <taxon>Cytophagia</taxon>
        <taxon>Cytophagales</taxon>
        <taxon>Mangrovivirgaceae</taxon>
        <taxon>Mangrovivirga</taxon>
    </lineage>
</organism>
<evidence type="ECO:0000313" key="8">
    <source>
        <dbReference type="Proteomes" id="UP000298616"/>
    </source>
</evidence>
<feature type="transmembrane region" description="Helical" evidence="6">
    <location>
        <begin position="21"/>
        <end position="38"/>
    </location>
</feature>
<dbReference type="CDD" id="cd13128">
    <property type="entry name" value="MATE_Wzx_like"/>
    <property type="match status" value="1"/>
</dbReference>
<keyword evidence="8" id="KW-1185">Reference proteome</keyword>
<dbReference type="Pfam" id="PF13440">
    <property type="entry name" value="Polysacc_synt_3"/>
    <property type="match status" value="1"/>
</dbReference>
<dbReference type="PANTHER" id="PTHR30250:SF11">
    <property type="entry name" value="O-ANTIGEN TRANSPORTER-RELATED"/>
    <property type="match status" value="1"/>
</dbReference>
<dbReference type="RefSeq" id="WP_137089473.1">
    <property type="nucleotide sequence ID" value="NZ_CP028923.1"/>
</dbReference>
<keyword evidence="4 6" id="KW-1133">Transmembrane helix</keyword>
<feature type="transmembrane region" description="Helical" evidence="6">
    <location>
        <begin position="83"/>
        <end position="105"/>
    </location>
</feature>
<evidence type="ECO:0000256" key="1">
    <source>
        <dbReference type="ARBA" id="ARBA00004651"/>
    </source>
</evidence>
<feature type="transmembrane region" description="Helical" evidence="6">
    <location>
        <begin position="367"/>
        <end position="385"/>
    </location>
</feature>
<feature type="transmembrane region" description="Helical" evidence="6">
    <location>
        <begin position="152"/>
        <end position="173"/>
    </location>
</feature>
<keyword evidence="2" id="KW-1003">Cell membrane</keyword>
<dbReference type="Proteomes" id="UP000298616">
    <property type="component" value="Chromosome"/>
</dbReference>
<evidence type="ECO:0000256" key="5">
    <source>
        <dbReference type="ARBA" id="ARBA00023136"/>
    </source>
</evidence>
<keyword evidence="5 6" id="KW-0472">Membrane</keyword>